<organism evidence="1 2">
    <name type="scientific">Dickeya fangzhongdai</name>
    <dbReference type="NCBI Taxonomy" id="1778540"/>
    <lineage>
        <taxon>Bacteria</taxon>
        <taxon>Pseudomonadati</taxon>
        <taxon>Pseudomonadota</taxon>
        <taxon>Gammaproteobacteria</taxon>
        <taxon>Enterobacterales</taxon>
        <taxon>Pectobacteriaceae</taxon>
        <taxon>Dickeya</taxon>
    </lineage>
</organism>
<dbReference type="NCBIfam" id="NF003814">
    <property type="entry name" value="PRK05406.1-3"/>
    <property type="match status" value="1"/>
</dbReference>
<dbReference type="Pfam" id="PF03746">
    <property type="entry name" value="LamB_YcsF"/>
    <property type="match status" value="1"/>
</dbReference>
<dbReference type="RefSeq" id="WP_038918754.1">
    <property type="nucleotide sequence ID" value="NZ_BMJF01000001.1"/>
</dbReference>
<sequence length="260" mass="29324">MKYEIDLNSDMGENFGPWKIGDDVDRQIMSYISSANIAAGFHAGDPSTMRQTIEWASDYGVAVGAHPGFRDLVGFGRRHIHSQPQEVVNDILYQLGALREFTRLYQLPLQHVKPHGALYMHLARDQPSAQLFVETLHRLDPELRLFCLHGSWVWQEARKLQHPVICEFYGDREYDASGSIVFTRRVGELDPARVAAKVVRACVEGKVTTVDGEDIHVEFDSICIHSDTPGALTLIKATRDALNNANIRVRSPLQNSFNNR</sequence>
<dbReference type="KEGG" id="dfn:CVE23_09340"/>
<dbReference type="InterPro" id="IPR005501">
    <property type="entry name" value="LamB/YcsF/PxpA-like"/>
</dbReference>
<dbReference type="InterPro" id="IPR011330">
    <property type="entry name" value="Glyco_hydro/deAcase_b/a-brl"/>
</dbReference>
<evidence type="ECO:0000313" key="1">
    <source>
        <dbReference type="EMBL" id="ATZ94149.1"/>
    </source>
</evidence>
<dbReference type="PANTHER" id="PTHR30292:SF0">
    <property type="entry name" value="5-OXOPROLINASE SUBUNIT A"/>
    <property type="match status" value="1"/>
</dbReference>
<dbReference type="CDD" id="cd11664">
    <property type="entry name" value="LamB_YcsF_like_2"/>
    <property type="match status" value="1"/>
</dbReference>
<evidence type="ECO:0000313" key="2">
    <source>
        <dbReference type="Proteomes" id="UP000231901"/>
    </source>
</evidence>
<dbReference type="PANTHER" id="PTHR30292">
    <property type="entry name" value="UNCHARACTERIZED PROTEIN YBGL-RELATED"/>
    <property type="match status" value="1"/>
</dbReference>
<dbReference type="AlphaFoldDB" id="A0A2K8QKV8"/>
<reference evidence="2" key="1">
    <citation type="journal article" date="2018" name="Genome Announc.">
        <title>Complete genome sequence of a Dickeya fangzhongdai type strain causing bleeding canker of pear tree trunks.</title>
        <authorList>
            <person name="Zhao Y."/>
            <person name="Tian Y."/>
            <person name="Li X."/>
            <person name="Hu B."/>
        </authorList>
    </citation>
    <scope>NUCLEOTIDE SEQUENCE [LARGE SCALE GENOMIC DNA]</scope>
    <source>
        <strain evidence="2">DSM 101947</strain>
    </source>
</reference>
<proteinExistence type="predicted"/>
<dbReference type="NCBIfam" id="NF003816">
    <property type="entry name" value="PRK05406.1-5"/>
    <property type="match status" value="1"/>
</dbReference>
<dbReference type="EMBL" id="CP025003">
    <property type="protein sequence ID" value="ATZ94149.1"/>
    <property type="molecule type" value="Genomic_DNA"/>
</dbReference>
<dbReference type="GO" id="GO:0005975">
    <property type="term" value="P:carbohydrate metabolic process"/>
    <property type="evidence" value="ECO:0007669"/>
    <property type="project" value="InterPro"/>
</dbReference>
<protein>
    <submittedName>
        <fullName evidence="1">Lactam utilization protein LamB</fullName>
    </submittedName>
</protein>
<gene>
    <name evidence="1" type="ORF">CVE23_09340</name>
</gene>
<dbReference type="OrthoDB" id="9773478at2"/>
<dbReference type="SUPFAM" id="SSF88713">
    <property type="entry name" value="Glycoside hydrolase/deacetylase"/>
    <property type="match status" value="1"/>
</dbReference>
<dbReference type="Proteomes" id="UP000231901">
    <property type="component" value="Chromosome"/>
</dbReference>
<accession>A0A2K8QKV8</accession>
<keyword evidence="2" id="KW-1185">Reference proteome</keyword>
<name>A0A2K8QKV8_9GAMM</name>
<dbReference type="GeneID" id="66564534"/>
<dbReference type="Gene3D" id="3.20.20.370">
    <property type="entry name" value="Glycoside hydrolase/deacetylase"/>
    <property type="match status" value="1"/>
</dbReference>